<proteinExistence type="inferred from homology"/>
<evidence type="ECO:0000256" key="3">
    <source>
        <dbReference type="ARBA" id="ARBA00022801"/>
    </source>
</evidence>
<dbReference type="EMBL" id="RIAR02000001">
    <property type="protein sequence ID" value="NSL88666.1"/>
    <property type="molecule type" value="Genomic_DNA"/>
</dbReference>
<comment type="similarity">
    <text evidence="1">Belongs to the metallo-beta-lactamase superfamily.</text>
</comment>
<dbReference type="GO" id="GO:0016787">
    <property type="term" value="F:hydrolase activity"/>
    <property type="evidence" value="ECO:0007669"/>
    <property type="project" value="UniProtKB-KW"/>
</dbReference>
<dbReference type="Proteomes" id="UP000281028">
    <property type="component" value="Unassembled WGS sequence"/>
</dbReference>
<keyword evidence="3" id="KW-0378">Hydrolase</keyword>
<dbReference type="InterPro" id="IPR001279">
    <property type="entry name" value="Metallo-B-lactamas"/>
</dbReference>
<dbReference type="OrthoDB" id="9802248at2"/>
<protein>
    <submittedName>
        <fullName evidence="6">MBL fold metallo-hydrolase</fullName>
    </submittedName>
</protein>
<dbReference type="InterPro" id="IPR051013">
    <property type="entry name" value="MBL_superfamily_lactonases"/>
</dbReference>
<evidence type="ECO:0000256" key="4">
    <source>
        <dbReference type="ARBA" id="ARBA00022833"/>
    </source>
</evidence>
<dbReference type="CDD" id="cd07720">
    <property type="entry name" value="OPHC2-like_MBL-fold"/>
    <property type="match status" value="1"/>
</dbReference>
<evidence type="ECO:0000259" key="5">
    <source>
        <dbReference type="SMART" id="SM00849"/>
    </source>
</evidence>
<accession>A0A9Q5D2S8</accession>
<keyword evidence="7" id="KW-1185">Reference proteome</keyword>
<sequence length="289" mass="31932">MIIHSAEAQQASFFTYHGGARKILVVNDGEVPYDNACFAPGVARSALSKIRNTTEHFRLPHNILVLRSGDRTVLMDAGNGHNSGGLLTANLQTAGIQPQEVTDIVLTHAHPDHICGLVQADRQLVFPAATIHLSCEEYTFWQSAAPDFSRSKEATAVLSAMQQEIRTILTSTESRLQLFSGSTPLFDFLKPVAAAGHTPGHYMFEIQSEDKSFMHMGDICHDDQVLFRHPDWGTVFDIDFMQAAQVRVAVLRQMALSGQLVFGYHLPWPGFGQVVADGEAFRWVPEINC</sequence>
<keyword evidence="2" id="KW-0479">Metal-binding</keyword>
<name>A0A9Q5D2S8_9BACT</name>
<evidence type="ECO:0000256" key="2">
    <source>
        <dbReference type="ARBA" id="ARBA00022723"/>
    </source>
</evidence>
<organism evidence="6 7">
    <name type="scientific">Chitinophaga solisilvae</name>
    <dbReference type="NCBI Taxonomy" id="1233460"/>
    <lineage>
        <taxon>Bacteria</taxon>
        <taxon>Pseudomonadati</taxon>
        <taxon>Bacteroidota</taxon>
        <taxon>Chitinophagia</taxon>
        <taxon>Chitinophagales</taxon>
        <taxon>Chitinophagaceae</taxon>
        <taxon>Chitinophaga</taxon>
    </lineage>
</organism>
<evidence type="ECO:0000313" key="6">
    <source>
        <dbReference type="EMBL" id="NSL88666.1"/>
    </source>
</evidence>
<dbReference type="Gene3D" id="3.60.15.10">
    <property type="entry name" value="Ribonuclease Z/Hydroxyacylglutathione hydrolase-like"/>
    <property type="match status" value="1"/>
</dbReference>
<gene>
    <name evidence="6" type="ORF">ECE50_017630</name>
</gene>
<feature type="domain" description="Metallo-beta-lactamase" evidence="5">
    <location>
        <begin position="60"/>
        <end position="265"/>
    </location>
</feature>
<dbReference type="Pfam" id="PF00753">
    <property type="entry name" value="Lactamase_B"/>
    <property type="match status" value="1"/>
</dbReference>
<dbReference type="PANTHER" id="PTHR42978">
    <property type="entry name" value="QUORUM-QUENCHING LACTONASE YTNP-RELATED-RELATED"/>
    <property type="match status" value="1"/>
</dbReference>
<comment type="caution">
    <text evidence="6">The sequence shown here is derived from an EMBL/GenBank/DDBJ whole genome shotgun (WGS) entry which is preliminary data.</text>
</comment>
<evidence type="ECO:0000256" key="1">
    <source>
        <dbReference type="ARBA" id="ARBA00007749"/>
    </source>
</evidence>
<dbReference type="SMART" id="SM00849">
    <property type="entry name" value="Lactamase_B"/>
    <property type="match status" value="1"/>
</dbReference>
<dbReference type="PANTHER" id="PTHR42978:SF6">
    <property type="entry name" value="QUORUM-QUENCHING LACTONASE YTNP-RELATED"/>
    <property type="match status" value="1"/>
</dbReference>
<dbReference type="GO" id="GO:0046872">
    <property type="term" value="F:metal ion binding"/>
    <property type="evidence" value="ECO:0007669"/>
    <property type="project" value="UniProtKB-KW"/>
</dbReference>
<dbReference type="SUPFAM" id="SSF56281">
    <property type="entry name" value="Metallo-hydrolase/oxidoreductase"/>
    <property type="match status" value="1"/>
</dbReference>
<dbReference type="AlphaFoldDB" id="A0A9Q5D2S8"/>
<keyword evidence="4" id="KW-0862">Zinc</keyword>
<dbReference type="InterPro" id="IPR036866">
    <property type="entry name" value="RibonucZ/Hydroxyglut_hydro"/>
</dbReference>
<evidence type="ECO:0000313" key="7">
    <source>
        <dbReference type="Proteomes" id="UP000281028"/>
    </source>
</evidence>
<reference evidence="6" key="1">
    <citation type="submission" date="2020-05" db="EMBL/GenBank/DDBJ databases">
        <title>Chitinophaga laudate sp. nov., isolated from a tropical peat swamp.</title>
        <authorList>
            <person name="Goh C.B.S."/>
            <person name="Lee M.S."/>
            <person name="Parimannan S."/>
            <person name="Pasbakhsh P."/>
            <person name="Yule C.M."/>
            <person name="Rajandas H."/>
            <person name="Loke S."/>
            <person name="Croft L."/>
            <person name="Tan J.B.L."/>
        </authorList>
    </citation>
    <scope>NUCLEOTIDE SEQUENCE</scope>
    <source>
        <strain evidence="6">Mgbs1</strain>
    </source>
</reference>